<proteinExistence type="predicted"/>
<dbReference type="AlphaFoldDB" id="A0A437STQ1"/>
<reference evidence="2 3" key="1">
    <citation type="submission" date="2018-12" db="EMBL/GenBank/DDBJ databases">
        <authorList>
            <person name="Meng J."/>
        </authorList>
    </citation>
    <scope>NUCLEOTIDE SEQUENCE [LARGE SCALE GENOMIC DNA]</scope>
    <source>
        <strain evidence="2 3">HT111-2</strain>
    </source>
</reference>
<dbReference type="Pfam" id="PF02325">
    <property type="entry name" value="CCB3_YggT"/>
    <property type="match status" value="1"/>
</dbReference>
<dbReference type="EMBL" id="RXIA01000023">
    <property type="protein sequence ID" value="RVU70300.1"/>
    <property type="molecule type" value="Genomic_DNA"/>
</dbReference>
<evidence type="ECO:0000256" key="1">
    <source>
        <dbReference type="SAM" id="Phobius"/>
    </source>
</evidence>
<protein>
    <submittedName>
        <fullName evidence="2">YggT family protein</fullName>
    </submittedName>
</protein>
<gene>
    <name evidence="2" type="ORF">EJK17_08315</name>
</gene>
<name>A0A437STQ1_9LACO</name>
<dbReference type="InterPro" id="IPR003425">
    <property type="entry name" value="CCB3/YggT"/>
</dbReference>
<dbReference type="RefSeq" id="WP_103662119.1">
    <property type="nucleotide sequence ID" value="NZ_ML136891.1"/>
</dbReference>
<feature type="transmembrane region" description="Helical" evidence="1">
    <location>
        <begin position="12"/>
        <end position="34"/>
    </location>
</feature>
<sequence length="98" mass="11209">MIIYNVLSFISWIIWLYCLLIVIDAIMSWLPFLANSALGRLLDKIVDPYLNLFRKGPIAKLAYSTGIDLSAVIGIFLLYFIQDYALSWIANILYKMVG</sequence>
<keyword evidence="1" id="KW-1133">Transmembrane helix</keyword>
<keyword evidence="1" id="KW-0472">Membrane</keyword>
<accession>A0A437STQ1</accession>
<evidence type="ECO:0000313" key="2">
    <source>
        <dbReference type="EMBL" id="RVU70300.1"/>
    </source>
</evidence>
<dbReference type="Proteomes" id="UP000288291">
    <property type="component" value="Unassembled WGS sequence"/>
</dbReference>
<evidence type="ECO:0000313" key="3">
    <source>
        <dbReference type="Proteomes" id="UP000288291"/>
    </source>
</evidence>
<keyword evidence="3" id="KW-1185">Reference proteome</keyword>
<comment type="caution">
    <text evidence="2">The sequence shown here is derived from an EMBL/GenBank/DDBJ whole genome shotgun (WGS) entry which is preliminary data.</text>
</comment>
<dbReference type="GO" id="GO:0016020">
    <property type="term" value="C:membrane"/>
    <property type="evidence" value="ECO:0007669"/>
    <property type="project" value="InterPro"/>
</dbReference>
<organism evidence="2 3">
    <name type="scientific">Lactobacillus xujianguonis</name>
    <dbReference type="NCBI Taxonomy" id="2495899"/>
    <lineage>
        <taxon>Bacteria</taxon>
        <taxon>Bacillati</taxon>
        <taxon>Bacillota</taxon>
        <taxon>Bacilli</taxon>
        <taxon>Lactobacillales</taxon>
        <taxon>Lactobacillaceae</taxon>
        <taxon>Lactobacillus</taxon>
    </lineage>
</organism>
<keyword evidence="1" id="KW-0812">Transmembrane</keyword>